<evidence type="ECO:0000313" key="2">
    <source>
        <dbReference type="Proteomes" id="UP000252985"/>
    </source>
</evidence>
<reference evidence="1 2" key="1">
    <citation type="submission" date="2018-07" db="EMBL/GenBank/DDBJ databases">
        <title>Genome sequences of Haloplanus sp. CBA1112.</title>
        <authorList>
            <person name="Kim Y.B."/>
            <person name="Roh S.W."/>
        </authorList>
    </citation>
    <scope>NUCLEOTIDE SEQUENCE [LARGE SCALE GENOMIC DNA]</scope>
    <source>
        <strain evidence="1 2">CBA1112</strain>
        <plasmid evidence="2">pcba1112-01</plasmid>
    </source>
</reference>
<dbReference type="AlphaFoldDB" id="A0A345E8G4"/>
<name>A0A345E8G4_9EURY</name>
<keyword evidence="1" id="KW-0614">Plasmid</keyword>
<dbReference type="KEGG" id="haq:DU484_00740"/>
<geneLocation type="plasmid" evidence="2">
    <name>pcba1112-01</name>
</geneLocation>
<dbReference type="GeneID" id="37285460"/>
<dbReference type="RefSeq" id="WP_114604810.1">
    <property type="nucleotide sequence ID" value="NZ_CP031147.1"/>
</dbReference>
<dbReference type="Proteomes" id="UP000252985">
    <property type="component" value="Plasmid pCBA1112-01"/>
</dbReference>
<proteinExistence type="predicted"/>
<evidence type="ECO:0000313" key="1">
    <source>
        <dbReference type="EMBL" id="AXG08486.1"/>
    </source>
</evidence>
<sequence>MTSTRIEVDDDQFAALEAIRTHYGVNWRGMLIQGAERLEAGVVFRTESEHGCSRSGRKEDD</sequence>
<dbReference type="EMBL" id="CP031147">
    <property type="protein sequence ID" value="AXG08486.1"/>
    <property type="molecule type" value="Genomic_DNA"/>
</dbReference>
<gene>
    <name evidence="1" type="ORF">DU484_00740</name>
</gene>
<organism evidence="1 2">
    <name type="scientific">Haloplanus rubicundus</name>
    <dbReference type="NCBI Taxonomy" id="1547898"/>
    <lineage>
        <taxon>Archaea</taxon>
        <taxon>Methanobacteriati</taxon>
        <taxon>Methanobacteriota</taxon>
        <taxon>Stenosarchaea group</taxon>
        <taxon>Halobacteria</taxon>
        <taxon>Halobacteriales</taxon>
        <taxon>Haloferacaceae</taxon>
        <taxon>Haloplanus</taxon>
    </lineage>
</organism>
<protein>
    <submittedName>
        <fullName evidence="1">Uncharacterized protein</fullName>
    </submittedName>
</protein>
<accession>A0A345E8G4</accession>